<organism evidence="1">
    <name type="scientific">marine sediment metagenome</name>
    <dbReference type="NCBI Taxonomy" id="412755"/>
    <lineage>
        <taxon>unclassified sequences</taxon>
        <taxon>metagenomes</taxon>
        <taxon>ecological metagenomes</taxon>
    </lineage>
</organism>
<evidence type="ECO:0000313" key="1">
    <source>
        <dbReference type="EMBL" id="KKK73179.1"/>
    </source>
</evidence>
<dbReference type="EMBL" id="LAZR01056903">
    <property type="protein sequence ID" value="KKK73179.1"/>
    <property type="molecule type" value="Genomic_DNA"/>
</dbReference>
<comment type="caution">
    <text evidence="1">The sequence shown here is derived from an EMBL/GenBank/DDBJ whole genome shotgun (WGS) entry which is preliminary data.</text>
</comment>
<reference evidence="1" key="1">
    <citation type="journal article" date="2015" name="Nature">
        <title>Complex archaea that bridge the gap between prokaryotes and eukaryotes.</title>
        <authorList>
            <person name="Spang A."/>
            <person name="Saw J.H."/>
            <person name="Jorgensen S.L."/>
            <person name="Zaremba-Niedzwiedzka K."/>
            <person name="Martijn J."/>
            <person name="Lind A.E."/>
            <person name="van Eijk R."/>
            <person name="Schleper C."/>
            <person name="Guy L."/>
            <person name="Ettema T.J."/>
        </authorList>
    </citation>
    <scope>NUCLEOTIDE SEQUENCE</scope>
</reference>
<proteinExistence type="predicted"/>
<feature type="non-terminal residue" evidence="1">
    <location>
        <position position="1"/>
    </location>
</feature>
<sequence>VRRYQKDGRDLVDTSTLPAMEPAVQCGDCLLAIRVDILKDFYQLSRDISVEFGPHNSKEDGPIPERYQAYFDKSAKDLLEAYPFPEYVQAQGTWPKPENEE</sequence>
<accession>A0A0F9A3K6</accession>
<name>A0A0F9A3K6_9ZZZZ</name>
<gene>
    <name evidence="1" type="ORF">LCGC14_2896450</name>
</gene>
<dbReference type="AlphaFoldDB" id="A0A0F9A3K6"/>
<protein>
    <submittedName>
        <fullName evidence="1">Uncharacterized protein</fullName>
    </submittedName>
</protein>